<comment type="caution">
    <text evidence="1">The sequence shown here is derived from an EMBL/GenBank/DDBJ whole genome shotgun (WGS) entry which is preliminary data.</text>
</comment>
<dbReference type="Proteomes" id="UP000265541">
    <property type="component" value="Unassembled WGS sequence"/>
</dbReference>
<dbReference type="RefSeq" id="WP_119472507.1">
    <property type="nucleotide sequence ID" value="NZ_QXSA01000028.1"/>
</dbReference>
<evidence type="ECO:0000313" key="2">
    <source>
        <dbReference type="Proteomes" id="UP000265541"/>
    </source>
</evidence>
<reference evidence="1 2" key="1">
    <citation type="journal article" date="2016" name="Front. Microbiol.">
        <title>Comprehensive Phylogenetic Analysis of Bovine Non-aureus Staphylococci Species Based on Whole-Genome Sequencing.</title>
        <authorList>
            <person name="Naushad S."/>
            <person name="Barkema H.W."/>
            <person name="Luby C."/>
            <person name="Condas L.A."/>
            <person name="Nobrega D.B."/>
            <person name="Carson D.A."/>
            <person name="De Buck J."/>
        </authorList>
    </citation>
    <scope>NUCLEOTIDE SEQUENCE [LARGE SCALE GENOMIC DNA]</scope>
    <source>
        <strain evidence="1 2">SNUC 4781</strain>
    </source>
</reference>
<gene>
    <name evidence="1" type="ORF">BUZ14_11605</name>
</gene>
<name>A0A3A0H6W1_STAGA</name>
<evidence type="ECO:0000313" key="1">
    <source>
        <dbReference type="EMBL" id="RIP33169.1"/>
    </source>
</evidence>
<dbReference type="EMBL" id="QYJN01000006">
    <property type="protein sequence ID" value="RIP33169.1"/>
    <property type="molecule type" value="Genomic_DNA"/>
</dbReference>
<protein>
    <submittedName>
        <fullName evidence="1">DUF1108 family protein</fullName>
    </submittedName>
</protein>
<organism evidence="1 2">
    <name type="scientific">Staphylococcus gallinarum</name>
    <dbReference type="NCBI Taxonomy" id="1293"/>
    <lineage>
        <taxon>Bacteria</taxon>
        <taxon>Bacillati</taxon>
        <taxon>Bacillota</taxon>
        <taxon>Bacilli</taxon>
        <taxon>Bacillales</taxon>
        <taxon>Staphylococcaceae</taxon>
        <taxon>Staphylococcus</taxon>
    </lineage>
</organism>
<sequence>MYYEIGYEKTKEKYIHGFKFYLSVVKLQDGVYIEFQDYQKNFIADMTVTDLDMGLQEANHVLEYYAMTWIEENADLSDKIISDVMQW</sequence>
<dbReference type="AlphaFoldDB" id="A0A3A0H6W1"/>
<accession>A0A3A0H6W1</accession>
<proteinExistence type="predicted"/>
<dbReference type="Pfam" id="PF06531">
    <property type="entry name" value="DUF1108"/>
    <property type="match status" value="1"/>
</dbReference>
<dbReference type="InterPro" id="IPR009494">
    <property type="entry name" value="DUF1108"/>
</dbReference>
<dbReference type="OrthoDB" id="2407588at2"/>